<comment type="caution">
    <text evidence="8">The sequence shown here is derived from an EMBL/GenBank/DDBJ whole genome shotgun (WGS) entry which is preliminary data.</text>
</comment>
<dbReference type="FunFam" id="1.20.5.170:FF:000020">
    <property type="entry name" value="BZIP transcription factor"/>
    <property type="match status" value="1"/>
</dbReference>
<name>A0A8K0N9D4_COCNU</name>
<dbReference type="PANTHER" id="PTHR46324:SF26">
    <property type="entry name" value="OS02G0728001 PROTEIN"/>
    <property type="match status" value="1"/>
</dbReference>
<dbReference type="Pfam" id="PF00170">
    <property type="entry name" value="bZIP_1"/>
    <property type="match status" value="1"/>
</dbReference>
<dbReference type="PANTHER" id="PTHR46324">
    <property type="entry name" value="BASIC LEUCINE ZIPPER 43-RELATED"/>
    <property type="match status" value="1"/>
</dbReference>
<dbReference type="OrthoDB" id="551672at2759"/>
<evidence type="ECO:0000259" key="7">
    <source>
        <dbReference type="PROSITE" id="PS50217"/>
    </source>
</evidence>
<accession>A0A8K0N9D4</accession>
<reference evidence="8" key="2">
    <citation type="submission" date="2019-07" db="EMBL/GenBank/DDBJ databases">
        <authorList>
            <person name="Yang Y."/>
            <person name="Bocs S."/>
            <person name="Baudouin L."/>
        </authorList>
    </citation>
    <scope>NUCLEOTIDE SEQUENCE</scope>
    <source>
        <tissue evidence="8">Spear leaf of Hainan Tall coconut</tissue>
    </source>
</reference>
<keyword evidence="9" id="KW-1185">Reference proteome</keyword>
<dbReference type="GO" id="GO:0003677">
    <property type="term" value="F:DNA binding"/>
    <property type="evidence" value="ECO:0007669"/>
    <property type="project" value="UniProtKB-KW"/>
</dbReference>
<dbReference type="GO" id="GO:0003700">
    <property type="term" value="F:DNA-binding transcription factor activity"/>
    <property type="evidence" value="ECO:0007669"/>
    <property type="project" value="InterPro"/>
</dbReference>
<organism evidence="8 9">
    <name type="scientific">Cocos nucifera</name>
    <name type="common">Coconut palm</name>
    <dbReference type="NCBI Taxonomy" id="13894"/>
    <lineage>
        <taxon>Eukaryota</taxon>
        <taxon>Viridiplantae</taxon>
        <taxon>Streptophyta</taxon>
        <taxon>Embryophyta</taxon>
        <taxon>Tracheophyta</taxon>
        <taxon>Spermatophyta</taxon>
        <taxon>Magnoliopsida</taxon>
        <taxon>Liliopsida</taxon>
        <taxon>Arecaceae</taxon>
        <taxon>Arecoideae</taxon>
        <taxon>Cocoseae</taxon>
        <taxon>Attaleinae</taxon>
        <taxon>Cocos</taxon>
    </lineage>
</organism>
<feature type="region of interest" description="Disordered" evidence="6">
    <location>
        <begin position="1"/>
        <end position="48"/>
    </location>
</feature>
<gene>
    <name evidence="8" type="ORF">COCNU_11G011530</name>
</gene>
<evidence type="ECO:0000313" key="8">
    <source>
        <dbReference type="EMBL" id="KAG1364326.1"/>
    </source>
</evidence>
<keyword evidence="5" id="KW-0539">Nucleus</keyword>
<keyword evidence="2" id="KW-0805">Transcription regulation</keyword>
<dbReference type="Gene3D" id="1.20.5.170">
    <property type="match status" value="1"/>
</dbReference>
<feature type="region of interest" description="Disordered" evidence="6">
    <location>
        <begin position="103"/>
        <end position="122"/>
    </location>
</feature>
<evidence type="ECO:0000313" key="9">
    <source>
        <dbReference type="Proteomes" id="UP000797356"/>
    </source>
</evidence>
<sequence>MGSGDGVPLPCPGPGNTSTSDEADERQPSLVDERRRISNRESARRSRIRKRRHLDELWSQVVHLRATNRRLIDELNHVMEERDRILCENARLRQEASDLRKKLNYRQAESTASPAPRAPYET</sequence>
<dbReference type="AlphaFoldDB" id="A0A8K0N9D4"/>
<protein>
    <submittedName>
        <fullName evidence="8">Basic leucine zipper 43-like</fullName>
    </submittedName>
</protein>
<feature type="domain" description="BZIP" evidence="7">
    <location>
        <begin position="33"/>
        <end position="85"/>
    </location>
</feature>
<dbReference type="PROSITE" id="PS00036">
    <property type="entry name" value="BZIP_BASIC"/>
    <property type="match status" value="1"/>
</dbReference>
<evidence type="ECO:0000256" key="3">
    <source>
        <dbReference type="ARBA" id="ARBA00023125"/>
    </source>
</evidence>
<dbReference type="Proteomes" id="UP000797356">
    <property type="component" value="Chromosome 11"/>
</dbReference>
<dbReference type="InterPro" id="IPR004827">
    <property type="entry name" value="bZIP"/>
</dbReference>
<dbReference type="PROSITE" id="PS50217">
    <property type="entry name" value="BZIP"/>
    <property type="match status" value="1"/>
</dbReference>
<feature type="compositionally biased region" description="Basic and acidic residues" evidence="6">
    <location>
        <begin position="25"/>
        <end position="44"/>
    </location>
</feature>
<evidence type="ECO:0000256" key="6">
    <source>
        <dbReference type="SAM" id="MobiDB-lite"/>
    </source>
</evidence>
<dbReference type="EMBL" id="CM017882">
    <property type="protein sequence ID" value="KAG1364326.1"/>
    <property type="molecule type" value="Genomic_DNA"/>
</dbReference>
<dbReference type="InterPro" id="IPR046347">
    <property type="entry name" value="bZIP_sf"/>
</dbReference>
<evidence type="ECO:0000256" key="2">
    <source>
        <dbReference type="ARBA" id="ARBA00023015"/>
    </source>
</evidence>
<keyword evidence="4" id="KW-0804">Transcription</keyword>
<keyword evidence="3" id="KW-0238">DNA-binding</keyword>
<evidence type="ECO:0000256" key="1">
    <source>
        <dbReference type="ARBA" id="ARBA00004123"/>
    </source>
</evidence>
<dbReference type="SMART" id="SM00338">
    <property type="entry name" value="BRLZ"/>
    <property type="match status" value="1"/>
</dbReference>
<reference evidence="8" key="1">
    <citation type="journal article" date="2017" name="Gigascience">
        <title>The genome draft of coconut (Cocos nucifera).</title>
        <authorList>
            <person name="Xiao Y."/>
            <person name="Xu P."/>
            <person name="Fan H."/>
            <person name="Baudouin L."/>
            <person name="Xia W."/>
            <person name="Bocs S."/>
            <person name="Xu J."/>
            <person name="Li Q."/>
            <person name="Guo A."/>
            <person name="Zhou L."/>
            <person name="Li J."/>
            <person name="Wu Y."/>
            <person name="Ma Z."/>
            <person name="Armero A."/>
            <person name="Issali A.E."/>
            <person name="Liu N."/>
            <person name="Peng M."/>
            <person name="Yang Y."/>
        </authorList>
    </citation>
    <scope>NUCLEOTIDE SEQUENCE</scope>
    <source>
        <tissue evidence="8">Spear leaf of Hainan Tall coconut</tissue>
    </source>
</reference>
<proteinExistence type="predicted"/>
<evidence type="ECO:0000256" key="5">
    <source>
        <dbReference type="ARBA" id="ARBA00023242"/>
    </source>
</evidence>
<evidence type="ECO:0000256" key="4">
    <source>
        <dbReference type="ARBA" id="ARBA00023163"/>
    </source>
</evidence>
<dbReference type="GO" id="GO:0005634">
    <property type="term" value="C:nucleus"/>
    <property type="evidence" value="ECO:0007669"/>
    <property type="project" value="UniProtKB-SubCell"/>
</dbReference>
<dbReference type="SUPFAM" id="SSF57959">
    <property type="entry name" value="Leucine zipper domain"/>
    <property type="match status" value="1"/>
</dbReference>
<comment type="subcellular location">
    <subcellularLocation>
        <location evidence="1">Nucleus</location>
    </subcellularLocation>
</comment>
<dbReference type="InterPro" id="IPR044521">
    <property type="entry name" value="AtbZIP8/43"/>
</dbReference>